<dbReference type="GeneID" id="19198999"/>
<dbReference type="GO" id="GO:0047429">
    <property type="term" value="F:nucleoside triphosphate diphosphatase activity"/>
    <property type="evidence" value="ECO:0007669"/>
    <property type="project" value="TreeGrafter"/>
</dbReference>
<organism evidence="1 2">
    <name type="scientific">Coniophora puteana (strain RWD-64-598)</name>
    <name type="common">Brown rot fungus</name>
    <dbReference type="NCBI Taxonomy" id="741705"/>
    <lineage>
        <taxon>Eukaryota</taxon>
        <taxon>Fungi</taxon>
        <taxon>Dikarya</taxon>
        <taxon>Basidiomycota</taxon>
        <taxon>Agaricomycotina</taxon>
        <taxon>Agaricomycetes</taxon>
        <taxon>Agaricomycetidae</taxon>
        <taxon>Boletales</taxon>
        <taxon>Coniophorineae</taxon>
        <taxon>Coniophoraceae</taxon>
        <taxon>Coniophora</taxon>
    </lineage>
</organism>
<keyword evidence="2" id="KW-1185">Reference proteome</keyword>
<dbReference type="eggNOG" id="KOG2645">
    <property type="taxonomic scope" value="Eukaryota"/>
</dbReference>
<dbReference type="GO" id="GO:0009141">
    <property type="term" value="P:nucleoside triphosphate metabolic process"/>
    <property type="evidence" value="ECO:0007669"/>
    <property type="project" value="TreeGrafter"/>
</dbReference>
<dbReference type="SUPFAM" id="SSF53649">
    <property type="entry name" value="Alkaline phosphatase-like"/>
    <property type="match status" value="1"/>
</dbReference>
<dbReference type="PANTHER" id="PTHR10151:SF120">
    <property type="entry name" value="BIS(5'-ADENOSYL)-TRIPHOSPHATASE"/>
    <property type="match status" value="1"/>
</dbReference>
<dbReference type="AlphaFoldDB" id="R7SG65"/>
<evidence type="ECO:0000313" key="1">
    <source>
        <dbReference type="EMBL" id="EIW74717.1"/>
    </source>
</evidence>
<dbReference type="InterPro" id="IPR017850">
    <property type="entry name" value="Alkaline_phosphatase_core_sf"/>
</dbReference>
<accession>R7SG65</accession>
<dbReference type="Proteomes" id="UP000053558">
    <property type="component" value="Unassembled WGS sequence"/>
</dbReference>
<gene>
    <name evidence="1" type="ORF">CONPUDRAFT_113296</name>
</gene>
<dbReference type="InterPro" id="IPR002591">
    <property type="entry name" value="Phosphodiest/P_Trfase"/>
</dbReference>
<dbReference type="Gene3D" id="3.40.720.10">
    <property type="entry name" value="Alkaline Phosphatase, subunit A"/>
    <property type="match status" value="1"/>
</dbReference>
<evidence type="ECO:0000313" key="2">
    <source>
        <dbReference type="Proteomes" id="UP000053558"/>
    </source>
</evidence>
<dbReference type="OMA" id="DEYVSRD"/>
<sequence length="522" mass="58994">MGPGENYHEAHAEEIKALLSDDKLSQDFKFEFSDDSDRVQDIENQQRPVTPRRCPYKWKGILAATLAGLSLVFLSGCIHKHASSSCTREQPCPQAATSNAGKLFNNGTHDFKRTVVMVSIDGLRADYLDRGFTPHLLDISKKGLRAKYMKPIFPTLTFPNHWALMTGLHAESHGIVANNFYDPVSDNVFAYNKPESCWNSSWWYGEPMWETAEKAGITTANLMWPGPPVTSDGGSSTYFIPWRDHVPLREKLDQILTWVDLPVETRPQLVLAYEPSLDQAGHLTGPLSLLVNTTLAEVDVFAKELQESLADRNLTDIVDIIFVSDHGMTDTSHPEWFFIDDILGDDINLVEHSDGWPSMGLRFKPEADLTRIYDILYDAASKNEEKFEVFTHETMPERYHFSNNYRIAPIYVVPKEGYALATHSEDTTLMSKGNHGYDNENPSMHAMFVAHGPFSFDAKATSLSSRSAEAWHSVQDDAYVMPGFPNVEIYNLIMRLLDVDEQRWAPTNGTDAFWDAYLPEDI</sequence>
<dbReference type="EMBL" id="JH711591">
    <property type="protein sequence ID" value="EIW74717.1"/>
    <property type="molecule type" value="Genomic_DNA"/>
</dbReference>
<protein>
    <submittedName>
        <fullName evidence="1">Phosphodiest-domain-containing protein</fullName>
    </submittedName>
</protein>
<dbReference type="KEGG" id="cput:CONPUDRAFT_113296"/>
<dbReference type="CDD" id="cd16018">
    <property type="entry name" value="Enpp"/>
    <property type="match status" value="1"/>
</dbReference>
<reference evidence="2" key="1">
    <citation type="journal article" date="2012" name="Science">
        <title>The Paleozoic origin of enzymatic lignin decomposition reconstructed from 31 fungal genomes.</title>
        <authorList>
            <person name="Floudas D."/>
            <person name="Binder M."/>
            <person name="Riley R."/>
            <person name="Barry K."/>
            <person name="Blanchette R.A."/>
            <person name="Henrissat B."/>
            <person name="Martinez A.T."/>
            <person name="Otillar R."/>
            <person name="Spatafora J.W."/>
            <person name="Yadav J.S."/>
            <person name="Aerts A."/>
            <person name="Benoit I."/>
            <person name="Boyd A."/>
            <person name="Carlson A."/>
            <person name="Copeland A."/>
            <person name="Coutinho P.M."/>
            <person name="de Vries R.P."/>
            <person name="Ferreira P."/>
            <person name="Findley K."/>
            <person name="Foster B."/>
            <person name="Gaskell J."/>
            <person name="Glotzer D."/>
            <person name="Gorecki P."/>
            <person name="Heitman J."/>
            <person name="Hesse C."/>
            <person name="Hori C."/>
            <person name="Igarashi K."/>
            <person name="Jurgens J.A."/>
            <person name="Kallen N."/>
            <person name="Kersten P."/>
            <person name="Kohler A."/>
            <person name="Kuees U."/>
            <person name="Kumar T.K.A."/>
            <person name="Kuo A."/>
            <person name="LaButti K."/>
            <person name="Larrondo L.F."/>
            <person name="Lindquist E."/>
            <person name="Ling A."/>
            <person name="Lombard V."/>
            <person name="Lucas S."/>
            <person name="Lundell T."/>
            <person name="Martin R."/>
            <person name="McLaughlin D.J."/>
            <person name="Morgenstern I."/>
            <person name="Morin E."/>
            <person name="Murat C."/>
            <person name="Nagy L.G."/>
            <person name="Nolan M."/>
            <person name="Ohm R.A."/>
            <person name="Patyshakuliyeva A."/>
            <person name="Rokas A."/>
            <person name="Ruiz-Duenas F.J."/>
            <person name="Sabat G."/>
            <person name="Salamov A."/>
            <person name="Samejima M."/>
            <person name="Schmutz J."/>
            <person name="Slot J.C."/>
            <person name="St John F."/>
            <person name="Stenlid J."/>
            <person name="Sun H."/>
            <person name="Sun S."/>
            <person name="Syed K."/>
            <person name="Tsang A."/>
            <person name="Wiebenga A."/>
            <person name="Young D."/>
            <person name="Pisabarro A."/>
            <person name="Eastwood D.C."/>
            <person name="Martin F."/>
            <person name="Cullen D."/>
            <person name="Grigoriev I.V."/>
            <person name="Hibbett D.S."/>
        </authorList>
    </citation>
    <scope>NUCLEOTIDE SEQUENCE [LARGE SCALE GENOMIC DNA]</scope>
    <source>
        <strain evidence="2">RWD-64-598 SS2</strain>
    </source>
</reference>
<dbReference type="RefSeq" id="XP_007775307.1">
    <property type="nucleotide sequence ID" value="XM_007777117.1"/>
</dbReference>
<dbReference type="FunFam" id="3.30.1360.180:FF:000003">
    <property type="entry name" value="Type I phosphodiesterase/nucleotide pyrophosphatase family protein"/>
    <property type="match status" value="1"/>
</dbReference>
<dbReference type="Pfam" id="PF01663">
    <property type="entry name" value="Phosphodiest"/>
    <property type="match status" value="1"/>
</dbReference>
<dbReference type="GO" id="GO:0017111">
    <property type="term" value="F:ribonucleoside triphosphate phosphatase activity"/>
    <property type="evidence" value="ECO:0007669"/>
    <property type="project" value="TreeGrafter"/>
</dbReference>
<dbReference type="PANTHER" id="PTHR10151">
    <property type="entry name" value="ECTONUCLEOTIDE PYROPHOSPHATASE/PHOSPHODIESTERASE"/>
    <property type="match status" value="1"/>
</dbReference>
<proteinExistence type="predicted"/>
<name>R7SG65_CONPW</name>
<dbReference type="OrthoDB" id="415411at2759"/>